<dbReference type="InterPro" id="IPR010061">
    <property type="entry name" value="MeMal-semiAld_DH"/>
</dbReference>
<feature type="domain" description="Aldehyde dehydrogenase" evidence="1">
    <location>
        <begin position="33"/>
        <end position="114"/>
    </location>
</feature>
<dbReference type="InterPro" id="IPR016163">
    <property type="entry name" value="Ald_DH_C"/>
</dbReference>
<accession>A0ABQ9CG72</accession>
<dbReference type="EMBL" id="JAPFFI010000003">
    <property type="protein sequence ID" value="KAJ6398675.1"/>
    <property type="molecule type" value="Genomic_DNA"/>
</dbReference>
<dbReference type="PANTHER" id="PTHR43866:SF1">
    <property type="entry name" value="METHYLMALONATE-SEMIALDEHYDE DEHYDROGENASE (COA ACYLATING)"/>
    <property type="match status" value="1"/>
</dbReference>
<name>A0ABQ9CG72_9ROSI</name>
<evidence type="ECO:0000313" key="3">
    <source>
        <dbReference type="Proteomes" id="UP001141253"/>
    </source>
</evidence>
<sequence length="124" mass="13207">MFMAPMVLHRIHAVLRALSGFLGKQHFLANLYDTVDYICYDADVKAISFIGSDPAGLHIYARAAARGKRVQSNIGGKKHAIIMPDASIDDTLNALAAAGFGAAGKRCMALSTAVFVGGSSAWYF</sequence>
<dbReference type="Gene3D" id="3.40.605.10">
    <property type="entry name" value="Aldehyde Dehydrogenase, Chain A, domain 1"/>
    <property type="match status" value="1"/>
</dbReference>
<reference evidence="2" key="2">
    <citation type="journal article" date="2023" name="Int. J. Mol. Sci.">
        <title>De Novo Assembly and Annotation of 11 Diverse Shrub Willow (Salix) Genomes Reveals Novel Gene Organization in Sex-Linked Regions.</title>
        <authorList>
            <person name="Hyden B."/>
            <person name="Feng K."/>
            <person name="Yates T.B."/>
            <person name="Jawdy S."/>
            <person name="Cereghino C."/>
            <person name="Smart L.B."/>
            <person name="Muchero W."/>
        </authorList>
    </citation>
    <scope>NUCLEOTIDE SEQUENCE</scope>
    <source>
        <tissue evidence="2">Shoot tip</tissue>
    </source>
</reference>
<comment type="caution">
    <text evidence="2">The sequence shown here is derived from an EMBL/GenBank/DDBJ whole genome shotgun (WGS) entry which is preliminary data.</text>
</comment>
<dbReference type="InterPro" id="IPR015590">
    <property type="entry name" value="Aldehyde_DH_dom"/>
</dbReference>
<dbReference type="InterPro" id="IPR016161">
    <property type="entry name" value="Ald_DH/histidinol_DH"/>
</dbReference>
<proteinExistence type="predicted"/>
<evidence type="ECO:0000259" key="1">
    <source>
        <dbReference type="Pfam" id="PF00171"/>
    </source>
</evidence>
<reference evidence="2" key="1">
    <citation type="submission" date="2022-10" db="EMBL/GenBank/DDBJ databases">
        <authorList>
            <person name="Hyden B.L."/>
            <person name="Feng K."/>
            <person name="Yates T."/>
            <person name="Jawdy S."/>
            <person name="Smart L.B."/>
            <person name="Muchero W."/>
        </authorList>
    </citation>
    <scope>NUCLEOTIDE SEQUENCE</scope>
    <source>
        <tissue evidence="2">Shoot tip</tissue>
    </source>
</reference>
<dbReference type="InterPro" id="IPR016162">
    <property type="entry name" value="Ald_DH_N"/>
</dbReference>
<protein>
    <recommendedName>
        <fullName evidence="1">Aldehyde dehydrogenase domain-containing protein</fullName>
    </recommendedName>
</protein>
<dbReference type="Pfam" id="PF00171">
    <property type="entry name" value="Aldedh"/>
    <property type="match status" value="1"/>
</dbReference>
<evidence type="ECO:0000313" key="2">
    <source>
        <dbReference type="EMBL" id="KAJ6398675.1"/>
    </source>
</evidence>
<dbReference type="PANTHER" id="PTHR43866">
    <property type="entry name" value="MALONATE-SEMIALDEHYDE DEHYDROGENASE"/>
    <property type="match status" value="1"/>
</dbReference>
<gene>
    <name evidence="2" type="ORF">OIU77_019451</name>
</gene>
<dbReference type="SUPFAM" id="SSF53720">
    <property type="entry name" value="ALDH-like"/>
    <property type="match status" value="1"/>
</dbReference>
<dbReference type="Gene3D" id="3.40.309.10">
    <property type="entry name" value="Aldehyde Dehydrogenase, Chain A, domain 2"/>
    <property type="match status" value="1"/>
</dbReference>
<keyword evidence="3" id="KW-1185">Reference proteome</keyword>
<dbReference type="Proteomes" id="UP001141253">
    <property type="component" value="Chromosome 5"/>
</dbReference>
<organism evidence="2 3">
    <name type="scientific">Salix suchowensis</name>
    <dbReference type="NCBI Taxonomy" id="1278906"/>
    <lineage>
        <taxon>Eukaryota</taxon>
        <taxon>Viridiplantae</taxon>
        <taxon>Streptophyta</taxon>
        <taxon>Embryophyta</taxon>
        <taxon>Tracheophyta</taxon>
        <taxon>Spermatophyta</taxon>
        <taxon>Magnoliopsida</taxon>
        <taxon>eudicotyledons</taxon>
        <taxon>Gunneridae</taxon>
        <taxon>Pentapetalae</taxon>
        <taxon>rosids</taxon>
        <taxon>fabids</taxon>
        <taxon>Malpighiales</taxon>
        <taxon>Salicaceae</taxon>
        <taxon>Saliceae</taxon>
        <taxon>Salix</taxon>
    </lineage>
</organism>